<keyword evidence="9" id="KW-1185">Reference proteome</keyword>
<comment type="cofactor">
    <cofactor evidence="1">
        <name>Mn(2+)</name>
        <dbReference type="ChEBI" id="CHEBI:29035"/>
    </cofactor>
</comment>
<accession>A0ABR6RFB7</accession>
<keyword evidence="3" id="KW-0479">Metal-binding</keyword>
<dbReference type="NCBIfam" id="NF007980">
    <property type="entry name" value="PRK10707.1"/>
    <property type="match status" value="1"/>
</dbReference>
<dbReference type="Pfam" id="PF00293">
    <property type="entry name" value="NUDIX"/>
    <property type="match status" value="1"/>
</dbReference>
<evidence type="ECO:0000256" key="6">
    <source>
        <dbReference type="ARBA" id="ARBA00023211"/>
    </source>
</evidence>
<keyword evidence="6" id="KW-0464">Manganese</keyword>
<dbReference type="EMBL" id="JACHKZ010000009">
    <property type="protein sequence ID" value="MBB6577848.1"/>
    <property type="molecule type" value="Genomic_DNA"/>
</dbReference>
<evidence type="ECO:0000256" key="2">
    <source>
        <dbReference type="ARBA" id="ARBA00001946"/>
    </source>
</evidence>
<keyword evidence="4" id="KW-0378">Hydrolase</keyword>
<dbReference type="Proteomes" id="UP000562492">
    <property type="component" value="Unassembled WGS sequence"/>
</dbReference>
<protein>
    <submittedName>
        <fullName evidence="8">8-oxo-dGTP pyrophosphatase MutT (NUDIX family)</fullName>
    </submittedName>
</protein>
<evidence type="ECO:0000256" key="3">
    <source>
        <dbReference type="ARBA" id="ARBA00022723"/>
    </source>
</evidence>
<dbReference type="PROSITE" id="PS51462">
    <property type="entry name" value="NUDIX"/>
    <property type="match status" value="1"/>
</dbReference>
<dbReference type="InterPro" id="IPR000086">
    <property type="entry name" value="NUDIX_hydrolase_dom"/>
</dbReference>
<proteinExistence type="predicted"/>
<evidence type="ECO:0000256" key="4">
    <source>
        <dbReference type="ARBA" id="ARBA00022801"/>
    </source>
</evidence>
<dbReference type="PANTHER" id="PTHR12992">
    <property type="entry name" value="NUDIX HYDROLASE"/>
    <property type="match status" value="1"/>
</dbReference>
<feature type="domain" description="Nudix hydrolase" evidence="7">
    <location>
        <begin position="90"/>
        <end position="221"/>
    </location>
</feature>
<keyword evidence="5" id="KW-0460">Magnesium</keyword>
<name>A0ABR6RFB7_9BURK</name>
<dbReference type="Gene3D" id="3.90.79.10">
    <property type="entry name" value="Nucleoside Triphosphate Pyrophosphohydrolase"/>
    <property type="match status" value="1"/>
</dbReference>
<gene>
    <name evidence="8" type="ORF">HNP33_001906</name>
</gene>
<evidence type="ECO:0000256" key="1">
    <source>
        <dbReference type="ARBA" id="ARBA00001936"/>
    </source>
</evidence>
<reference evidence="8 9" key="1">
    <citation type="submission" date="2020-08" db="EMBL/GenBank/DDBJ databases">
        <title>Functional genomics of gut bacteria from endangered species of beetles.</title>
        <authorList>
            <person name="Carlos-Shanley C."/>
        </authorList>
    </citation>
    <scope>NUCLEOTIDE SEQUENCE [LARGE SCALE GENOMIC DNA]</scope>
    <source>
        <strain evidence="8 9">S00124</strain>
    </source>
</reference>
<evidence type="ECO:0000313" key="8">
    <source>
        <dbReference type="EMBL" id="MBB6577848.1"/>
    </source>
</evidence>
<evidence type="ECO:0000256" key="5">
    <source>
        <dbReference type="ARBA" id="ARBA00022842"/>
    </source>
</evidence>
<dbReference type="SUPFAM" id="SSF55811">
    <property type="entry name" value="Nudix"/>
    <property type="match status" value="1"/>
</dbReference>
<comment type="cofactor">
    <cofactor evidence="2">
        <name>Mg(2+)</name>
        <dbReference type="ChEBI" id="CHEBI:18420"/>
    </cofactor>
</comment>
<organism evidence="8 9">
    <name type="scientific">Comamonas odontotermitis</name>
    <dbReference type="NCBI Taxonomy" id="379895"/>
    <lineage>
        <taxon>Bacteria</taxon>
        <taxon>Pseudomonadati</taxon>
        <taxon>Pseudomonadota</taxon>
        <taxon>Betaproteobacteria</taxon>
        <taxon>Burkholderiales</taxon>
        <taxon>Comamonadaceae</taxon>
        <taxon>Comamonas</taxon>
    </lineage>
</organism>
<evidence type="ECO:0000259" key="7">
    <source>
        <dbReference type="PROSITE" id="PS51462"/>
    </source>
</evidence>
<dbReference type="PANTHER" id="PTHR12992:SF11">
    <property type="entry name" value="MITOCHONDRIAL COENZYME A DIPHOSPHATASE NUDT8"/>
    <property type="match status" value="1"/>
</dbReference>
<dbReference type="InterPro" id="IPR045121">
    <property type="entry name" value="CoAse"/>
</dbReference>
<evidence type="ECO:0000313" key="9">
    <source>
        <dbReference type="Proteomes" id="UP000562492"/>
    </source>
</evidence>
<comment type="caution">
    <text evidence="8">The sequence shown here is derived from an EMBL/GenBank/DDBJ whole genome shotgun (WGS) entry which is preliminary data.</text>
</comment>
<dbReference type="CDD" id="cd03426">
    <property type="entry name" value="NUDIX_CoAse_Nudt7"/>
    <property type="match status" value="1"/>
</dbReference>
<sequence length="261" mass="28536">MNKNSSSQPAMAGFEQDQALAPIQNVSAAIKKVVPIMDPRTVPVVQVDTGLPAVAPACLSAEHLRQAFGGGSLDWQPELSNEHRWTSKPPAKAAVLVALVQRQEINVLLTQRSAGLSNHSGQIAFPGGRQDPEDHSANDTALREAWEEVGLARDRVEVLGSLPVYATGSGFDITPVVGLVKPPFALAPNPGEVDDIFEVPLSFLMNPAHHQWQQLDTPELSRRWLSMPYQDPLSGHQRFIWGATAGMLRNLYRFLAFQTPR</sequence>
<dbReference type="InterPro" id="IPR015797">
    <property type="entry name" value="NUDIX_hydrolase-like_dom_sf"/>
</dbReference>